<dbReference type="InterPro" id="IPR038558">
    <property type="entry name" value="SAS-6_N_sf"/>
</dbReference>
<accession>A0AAN8ZVE3</accession>
<evidence type="ECO:0000259" key="7">
    <source>
        <dbReference type="Pfam" id="PF16531"/>
    </source>
</evidence>
<dbReference type="GO" id="GO:0005813">
    <property type="term" value="C:centrosome"/>
    <property type="evidence" value="ECO:0007669"/>
    <property type="project" value="UniProtKB-SubCell"/>
</dbReference>
<evidence type="ECO:0000256" key="5">
    <source>
        <dbReference type="ARBA" id="ARBA00023306"/>
    </source>
</evidence>
<dbReference type="EMBL" id="JAXCGZ010023566">
    <property type="protein sequence ID" value="KAK7007479.1"/>
    <property type="molecule type" value="Genomic_DNA"/>
</dbReference>
<protein>
    <submittedName>
        <fullName evidence="8">Spindle assembly abnormal protein 6</fullName>
    </submittedName>
</protein>
<reference evidence="8 9" key="1">
    <citation type="submission" date="2023-11" db="EMBL/GenBank/DDBJ databases">
        <title>Halocaridina rubra genome assembly.</title>
        <authorList>
            <person name="Smith C."/>
        </authorList>
    </citation>
    <scope>NUCLEOTIDE SEQUENCE [LARGE SCALE GENOMIC DNA]</scope>
    <source>
        <strain evidence="8">EP-1</strain>
        <tissue evidence="8">Whole</tissue>
    </source>
</reference>
<evidence type="ECO:0000256" key="6">
    <source>
        <dbReference type="SAM" id="Coils"/>
    </source>
</evidence>
<evidence type="ECO:0000256" key="4">
    <source>
        <dbReference type="ARBA" id="ARBA00023212"/>
    </source>
</evidence>
<dbReference type="PANTHER" id="PTHR44281:SF2">
    <property type="entry name" value="SPINDLE ASSEMBLY ABNORMAL PROTEIN 6 HOMOLOG"/>
    <property type="match status" value="1"/>
</dbReference>
<evidence type="ECO:0000313" key="9">
    <source>
        <dbReference type="Proteomes" id="UP001381693"/>
    </source>
</evidence>
<proteinExistence type="predicted"/>
<dbReference type="Proteomes" id="UP001381693">
    <property type="component" value="Unassembled WGS sequence"/>
</dbReference>
<keyword evidence="2" id="KW-0963">Cytoplasm</keyword>
<evidence type="ECO:0000256" key="2">
    <source>
        <dbReference type="ARBA" id="ARBA00022490"/>
    </source>
</evidence>
<organism evidence="8 9">
    <name type="scientific">Halocaridina rubra</name>
    <name type="common">Hawaiian red shrimp</name>
    <dbReference type="NCBI Taxonomy" id="373956"/>
    <lineage>
        <taxon>Eukaryota</taxon>
        <taxon>Metazoa</taxon>
        <taxon>Ecdysozoa</taxon>
        <taxon>Arthropoda</taxon>
        <taxon>Crustacea</taxon>
        <taxon>Multicrustacea</taxon>
        <taxon>Malacostraca</taxon>
        <taxon>Eumalacostraca</taxon>
        <taxon>Eucarida</taxon>
        <taxon>Decapoda</taxon>
        <taxon>Pleocyemata</taxon>
        <taxon>Caridea</taxon>
        <taxon>Atyoidea</taxon>
        <taxon>Atyidae</taxon>
        <taxon>Halocaridina</taxon>
    </lineage>
</organism>
<dbReference type="Gene3D" id="2.170.210.20">
    <property type="entry name" value="Spindle assembly abnormal protein 6, N-terminal domain"/>
    <property type="match status" value="1"/>
</dbReference>
<keyword evidence="5" id="KW-0131">Cell cycle</keyword>
<keyword evidence="3 6" id="KW-0175">Coiled coil</keyword>
<comment type="caution">
    <text evidence="8">The sequence shown here is derived from an EMBL/GenBank/DDBJ whole genome shotgun (WGS) entry which is preliminary data.</text>
</comment>
<feature type="domain" description="Spindle assembly abnormal protein 6 N-terminal" evidence="7">
    <location>
        <begin position="35"/>
        <end position="148"/>
    </location>
</feature>
<feature type="coiled-coil region" evidence="6">
    <location>
        <begin position="183"/>
        <end position="217"/>
    </location>
</feature>
<dbReference type="CDD" id="cd10142">
    <property type="entry name" value="HD_SAS6_N"/>
    <property type="match status" value="1"/>
</dbReference>
<keyword evidence="4" id="KW-0206">Cytoskeleton</keyword>
<dbReference type="GO" id="GO:0007099">
    <property type="term" value="P:centriole replication"/>
    <property type="evidence" value="ECO:0007669"/>
    <property type="project" value="TreeGrafter"/>
</dbReference>
<evidence type="ECO:0000313" key="8">
    <source>
        <dbReference type="EMBL" id="KAK7007479.1"/>
    </source>
</evidence>
<keyword evidence="9" id="KW-1185">Reference proteome</keyword>
<evidence type="ECO:0000256" key="3">
    <source>
        <dbReference type="ARBA" id="ARBA00023054"/>
    </source>
</evidence>
<dbReference type="PANTHER" id="PTHR44281">
    <property type="entry name" value="SPINDLE ASSEMBLY ABNORMAL PROTEIN 6 HOMOLOG"/>
    <property type="match status" value="1"/>
</dbReference>
<dbReference type="InterPro" id="IPR032396">
    <property type="entry name" value="SAS-6_N"/>
</dbReference>
<gene>
    <name evidence="8" type="primary">SASS6</name>
    <name evidence="8" type="ORF">SK128_019300</name>
</gene>
<dbReference type="Pfam" id="PF16531">
    <property type="entry name" value="SAS-6_N"/>
    <property type="match status" value="1"/>
</dbReference>
<evidence type="ECO:0000256" key="1">
    <source>
        <dbReference type="ARBA" id="ARBA00004300"/>
    </source>
</evidence>
<comment type="subcellular location">
    <subcellularLocation>
        <location evidence="1">Cytoplasm</location>
        <location evidence="1">Cytoskeleton</location>
        <location evidence="1">Microtubule organizing center</location>
        <location evidence="1">Centrosome</location>
    </subcellularLocation>
</comment>
<name>A0AAN8ZVE3_HALRR</name>
<dbReference type="AlphaFoldDB" id="A0AAN8ZVE3"/>
<sequence length="238" mass="26974">MDAFKNIGGDENTLFDGEVILRIVESGASLSSASSRCLRLLIQLHVKTPSSKELLVRLTDEQDPFTLYTCVVRDDDYISLRQHQGLLIDFAAFPHKFVELVRNCIQENQTNSPRFVLVLKCSGESGGLSSLEVVEVNIFKHLCHLALTLAPASTQHQLTYLAECCKTLKAKLASKERESYENEQQLKQQIRHMQDIIAKTSNEAQEMRMKLEQESALSSEKLTQLLHQEKDKFLKVPI</sequence>
<dbReference type="GO" id="GO:0005814">
    <property type="term" value="C:centriole"/>
    <property type="evidence" value="ECO:0007669"/>
    <property type="project" value="TreeGrafter"/>
</dbReference>